<dbReference type="EMBL" id="VNKQ01000006">
    <property type="protein sequence ID" value="KAG0650499.1"/>
    <property type="molecule type" value="Genomic_DNA"/>
</dbReference>
<keyword evidence="2" id="KW-0521">NADP</keyword>
<dbReference type="OrthoDB" id="73846at2759"/>
<dbReference type="InterPro" id="IPR013752">
    <property type="entry name" value="KPA_reductase"/>
</dbReference>
<dbReference type="InterPro" id="IPR013328">
    <property type="entry name" value="6PGD_dom2"/>
</dbReference>
<sequence length="603" mass="66891">MRRHYNGHVTEGRRIDAPEEIPFVQAFPTKSGDKQSTLPRVLPNEGSGAAAAQDRGRAEVADGEERNDSSSDTADNIAPAPPISKEGFEHLALGNSPDDGLGSADGSQKCDQEQTHWLDESELASNLATESNGLLSHGVEDHAGRLNEEKAALERILRSREISSEVEEGTSPYQEPPALENVREWVPLEDRDSIEAERQPTLGVEPHIAPQANFDVESRAIHILGTGPTGKYVAQALASLPEAPPVILLMQTPLLMQQWHEEGASIQLLKNGKLNTTSNFNIESSSHIQRTSPNQRFPGFGEGLEHTAEPPDTVIDCLIITTEGHTTIALLSSIKHRLRRTSTICFIQDGLGVANLADTLVFPDPDSRPSYILGSMSHDLVSTPMKFTFYEKSLGKMYLTMARRNGSPHESTKRGPKKDELVKRIDYNWTPASTYLMRTLSRAYELGAVGLAETEFYEMQLQKLAVNAVIGPLSVMYDCFNDELLCNYQVSRSIRLLLKEISTILHRLPEISRSSKKEQRFSPENLERIIVNVLGKTGKNSTKMREAVRKGDRTDVDFYNGYLVNRAAELGIDCPHLEMTLIMVKAKQAMKSKEKNSLIPFKV</sequence>
<evidence type="ECO:0008006" key="9">
    <source>
        <dbReference type="Google" id="ProtNLM"/>
    </source>
</evidence>
<evidence type="ECO:0000256" key="4">
    <source>
        <dbReference type="SAM" id="MobiDB-lite"/>
    </source>
</evidence>
<protein>
    <recommendedName>
        <fullName evidence="9">2-dehydropantoate 2-reductase</fullName>
    </recommendedName>
</protein>
<dbReference type="PANTHER" id="PTHR43765:SF2">
    <property type="entry name" value="2-DEHYDROPANTOATE 2-REDUCTASE"/>
    <property type="match status" value="1"/>
</dbReference>
<keyword evidence="8" id="KW-1185">Reference proteome</keyword>
<comment type="caution">
    <text evidence="7">The sequence shown here is derived from an EMBL/GenBank/DDBJ whole genome shotgun (WGS) entry which is preliminary data.</text>
</comment>
<dbReference type="InterPro" id="IPR008927">
    <property type="entry name" value="6-PGluconate_DH-like_C_sf"/>
</dbReference>
<dbReference type="SUPFAM" id="SSF48179">
    <property type="entry name" value="6-phosphogluconate dehydrogenase C-terminal domain-like"/>
    <property type="match status" value="1"/>
</dbReference>
<dbReference type="Pfam" id="PF08546">
    <property type="entry name" value="ApbA_C"/>
    <property type="match status" value="1"/>
</dbReference>
<dbReference type="InterPro" id="IPR013332">
    <property type="entry name" value="KPR_N"/>
</dbReference>
<evidence type="ECO:0000259" key="5">
    <source>
        <dbReference type="Pfam" id="PF02558"/>
    </source>
</evidence>
<evidence type="ECO:0000256" key="2">
    <source>
        <dbReference type="ARBA" id="ARBA00022857"/>
    </source>
</evidence>
<dbReference type="Proteomes" id="UP000785200">
    <property type="component" value="Unassembled WGS sequence"/>
</dbReference>
<dbReference type="PANTHER" id="PTHR43765">
    <property type="entry name" value="2-DEHYDROPANTOATE 2-REDUCTASE-RELATED"/>
    <property type="match status" value="1"/>
</dbReference>
<dbReference type="Gene3D" id="3.40.50.720">
    <property type="entry name" value="NAD(P)-binding Rossmann-like Domain"/>
    <property type="match status" value="1"/>
</dbReference>
<organism evidence="7 8">
    <name type="scientific">Hyphodiscus hymeniophilus</name>
    <dbReference type="NCBI Taxonomy" id="353542"/>
    <lineage>
        <taxon>Eukaryota</taxon>
        <taxon>Fungi</taxon>
        <taxon>Dikarya</taxon>
        <taxon>Ascomycota</taxon>
        <taxon>Pezizomycotina</taxon>
        <taxon>Leotiomycetes</taxon>
        <taxon>Helotiales</taxon>
        <taxon>Hyphodiscaceae</taxon>
        <taxon>Hyphodiscus</taxon>
    </lineage>
</organism>
<evidence type="ECO:0000259" key="6">
    <source>
        <dbReference type="Pfam" id="PF08546"/>
    </source>
</evidence>
<dbReference type="Gene3D" id="1.10.1040.10">
    <property type="entry name" value="N-(1-d-carboxylethyl)-l-norvaline Dehydrogenase, domain 2"/>
    <property type="match status" value="1"/>
</dbReference>
<evidence type="ECO:0000256" key="1">
    <source>
        <dbReference type="ARBA" id="ARBA00007870"/>
    </source>
</evidence>
<dbReference type="GO" id="GO:0005739">
    <property type="term" value="C:mitochondrion"/>
    <property type="evidence" value="ECO:0007669"/>
    <property type="project" value="TreeGrafter"/>
</dbReference>
<evidence type="ECO:0000256" key="3">
    <source>
        <dbReference type="ARBA" id="ARBA00023002"/>
    </source>
</evidence>
<evidence type="ECO:0000313" key="8">
    <source>
        <dbReference type="Proteomes" id="UP000785200"/>
    </source>
</evidence>
<evidence type="ECO:0000313" key="7">
    <source>
        <dbReference type="EMBL" id="KAG0650499.1"/>
    </source>
</evidence>
<dbReference type="GO" id="GO:0050661">
    <property type="term" value="F:NADP binding"/>
    <property type="evidence" value="ECO:0007669"/>
    <property type="project" value="TreeGrafter"/>
</dbReference>
<dbReference type="GO" id="GO:0008677">
    <property type="term" value="F:2-dehydropantoate 2-reductase activity"/>
    <property type="evidence" value="ECO:0007669"/>
    <property type="project" value="TreeGrafter"/>
</dbReference>
<dbReference type="Pfam" id="PF02558">
    <property type="entry name" value="ApbA"/>
    <property type="match status" value="1"/>
</dbReference>
<feature type="domain" description="Ketopantoate reductase N-terminal" evidence="5">
    <location>
        <begin position="221"/>
        <end position="378"/>
    </location>
</feature>
<feature type="compositionally biased region" description="Basic and acidic residues" evidence="4">
    <location>
        <begin position="54"/>
        <end position="69"/>
    </location>
</feature>
<dbReference type="AlphaFoldDB" id="A0A9P6VMM2"/>
<feature type="domain" description="Ketopantoate reductase C-terminal" evidence="6">
    <location>
        <begin position="457"/>
        <end position="588"/>
    </location>
</feature>
<reference evidence="7" key="1">
    <citation type="submission" date="2019-07" db="EMBL/GenBank/DDBJ databases">
        <title>Hyphodiscus hymeniophilus genome sequencing and assembly.</title>
        <authorList>
            <person name="Kramer G."/>
            <person name="Nodwell J."/>
        </authorList>
    </citation>
    <scope>NUCLEOTIDE SEQUENCE</scope>
    <source>
        <strain evidence="7">ATCC 34498</strain>
    </source>
</reference>
<comment type="similarity">
    <text evidence="1">Belongs to the ketopantoate reductase family.</text>
</comment>
<name>A0A9P6VMM2_9HELO</name>
<gene>
    <name evidence="7" type="ORF">D0Z07_3112</name>
</gene>
<dbReference type="InterPro" id="IPR050838">
    <property type="entry name" value="Ketopantoate_reductase"/>
</dbReference>
<feature type="region of interest" description="Disordered" evidence="4">
    <location>
        <begin position="1"/>
        <end position="114"/>
    </location>
</feature>
<keyword evidence="3" id="KW-0560">Oxidoreductase</keyword>
<proteinExistence type="inferred from homology"/>
<accession>A0A9P6VMM2</accession>